<proteinExistence type="inferred from homology"/>
<comment type="similarity">
    <text evidence="3">Belongs to the MNN1/MNT family.</text>
</comment>
<name>A0A3R7J529_9STRA</name>
<gene>
    <name evidence="14" type="ORF">BBI17_007498</name>
    <name evidence="15" type="ORF">BBO99_00007552</name>
    <name evidence="12" type="ORF">JM16_007382</name>
    <name evidence="13" type="ORF">JM18_007115</name>
</gene>
<evidence type="ECO:0000256" key="3">
    <source>
        <dbReference type="ARBA" id="ARBA00009105"/>
    </source>
</evidence>
<feature type="region of interest" description="Disordered" evidence="11">
    <location>
        <begin position="1"/>
        <end position="32"/>
    </location>
</feature>
<evidence type="ECO:0000313" key="13">
    <source>
        <dbReference type="EMBL" id="KAG2519989.1"/>
    </source>
</evidence>
<dbReference type="InterPro" id="IPR029044">
    <property type="entry name" value="Nucleotide-diphossugar_trans"/>
</dbReference>
<dbReference type="EMBL" id="MAYM02002103">
    <property type="protein sequence ID" value="RLN05671.1"/>
    <property type="molecule type" value="Genomic_DNA"/>
</dbReference>
<reference evidence="12" key="3">
    <citation type="submission" date="2020-06" db="EMBL/GenBank/DDBJ databases">
        <authorList>
            <person name="Studholme D.J."/>
        </authorList>
    </citation>
    <scope>NUCLEOTIDE SEQUENCE</scope>
    <source>
        <strain evidence="12">NZFS 2646</strain>
        <strain evidence="13">NZFS 3630</strain>
    </source>
</reference>
<organism evidence="14 17">
    <name type="scientific">Phytophthora kernoviae</name>
    <dbReference type="NCBI Taxonomy" id="325452"/>
    <lineage>
        <taxon>Eukaryota</taxon>
        <taxon>Sar</taxon>
        <taxon>Stramenopiles</taxon>
        <taxon>Oomycota</taxon>
        <taxon>Peronosporomycetes</taxon>
        <taxon>Peronosporales</taxon>
        <taxon>Peronosporaceae</taxon>
        <taxon>Phytophthora</taxon>
    </lineage>
</organism>
<dbReference type="PANTHER" id="PTHR31646">
    <property type="entry name" value="ALPHA-1,2-MANNOSYLTRANSFERASE MNN2"/>
    <property type="match status" value="1"/>
</dbReference>
<keyword evidence="6" id="KW-0735">Signal-anchor</keyword>
<dbReference type="EMBL" id="MBDN02000318">
    <property type="protein sequence ID" value="RLN76447.1"/>
    <property type="molecule type" value="Genomic_DNA"/>
</dbReference>
<dbReference type="EMBL" id="JPWU03000314">
    <property type="protein sequence ID" value="KAG2519989.1"/>
    <property type="molecule type" value="Genomic_DNA"/>
</dbReference>
<sequence length="1088" mass="122942">MKAAKEARSASSGAASETEASGSGLVEKERKRQEAELHALDVLMLPKGDTKQRNFKCVGWRSTGGCSPHGPREPDNDFNCIKLIPFGHSGYCEVEDTETGELFRVMRRYCSSTKYDTSFRCSDATNFINFRRKAREAADKAFEPGFTLPNMNETDKKSSRDGIVMVVYPKLIASAYATIKTLRDVLGCRLPIEIWFRRAEMNGYAGSFKPLETLAADNATSFITFHEITDWHAVGFGTKVFAIYNSHFERVLFLDADNVPTRDPAFLFESQEFVDTGAVFWPDFWLPTRTIFNIHSQSLVWELLDMPFVNMFEQESGQLLIDRRRHTEALELVKFYTFHRPSLFDNMKLVHGDKDLFRFAWLKLDTPFHMIQAAPAIAGKIINESFCGLTMVQHDVQGEVLFLHRNSHKLMGELLREPLNYKARAINRSRKKADIRKKARLEGKPIPNWSELDALVQADETPPPTLEPAEPDGYPDSVVWTHLLSFNNSANRTNYVIETYNADPEFPKSQNCYGQRNVSKNEYFYAQDVADLSFAGIETDLRSAVAVNQGTPALTCIHLAQLQEKETQIKKRSAEKKGNRKLNARLRCLGWRATGDCNPDGPRRLDLDLSCSKAVPYGQSGYCELEDKDTGEIFHVLKRNCNSVRADARFRCLDASDFVKFPIRAEDVAQKALAPGFALPHVVPRVPGVNTEQSGGRDGIVMVVYPKLLPSTYATVRTLRDVLGCRLPIELWFRPEEMKMARKALEPLKTLAASDTAGGISFHEIDDPRAVGYGTKVFAIYHSFLERVLFLDADNVPVRDPTFLFESQEFVDNGAVFWPDFWHSGRTIFNIHSQSLVWQLLGLPFVDMFEQESGQLLIDRRRHAAPMEVLFFYSFHLPNHFDNFKLVHGDKDLFRFAWMQQNASFHMIQAPPAVAGKVVSGNFCGMTMVQHDPAGEVLFMHRNSHKLTGVPKRLDVNVKSAAVTKAREKLAAQKSKVGYGRLTPKRSEVEAEIAAMTPAPTLEASEPDGYPDAIIWTHLLSFNSTAARADYVIETYNADPEFSKEQHCYGQRHIGSNPSFYAQEIANLSFAGLETNVRRFAMEAAQLR</sequence>
<evidence type="ECO:0000256" key="7">
    <source>
        <dbReference type="ARBA" id="ARBA00022989"/>
    </source>
</evidence>
<dbReference type="Proteomes" id="UP000285883">
    <property type="component" value="Unassembled WGS sequence"/>
</dbReference>
<evidence type="ECO:0000313" key="17">
    <source>
        <dbReference type="Proteomes" id="UP000285883"/>
    </source>
</evidence>
<dbReference type="EMBL" id="JPWV03000309">
    <property type="protein sequence ID" value="KAG2518182.1"/>
    <property type="molecule type" value="Genomic_DNA"/>
</dbReference>
<evidence type="ECO:0000313" key="16">
    <source>
        <dbReference type="Proteomes" id="UP000285624"/>
    </source>
</evidence>
<dbReference type="Proteomes" id="UP000792063">
    <property type="component" value="Unassembled WGS sequence"/>
</dbReference>
<dbReference type="AlphaFoldDB" id="A0A3R7J529"/>
<keyword evidence="8" id="KW-0333">Golgi apparatus</keyword>
<dbReference type="InterPro" id="IPR022751">
    <property type="entry name" value="Alpha_mannosyltransferase"/>
</dbReference>
<feature type="compositionally biased region" description="Low complexity" evidence="11">
    <location>
        <begin position="9"/>
        <end position="24"/>
    </location>
</feature>
<dbReference type="GO" id="GO:0000139">
    <property type="term" value="C:Golgi membrane"/>
    <property type="evidence" value="ECO:0007669"/>
    <property type="project" value="UniProtKB-SubCell"/>
</dbReference>
<evidence type="ECO:0000256" key="5">
    <source>
        <dbReference type="ARBA" id="ARBA00022692"/>
    </source>
</evidence>
<comment type="caution">
    <text evidence="14">The sequence shown here is derived from an EMBL/GenBank/DDBJ whole genome shotgun (WGS) entry which is preliminary data.</text>
</comment>
<evidence type="ECO:0000256" key="11">
    <source>
        <dbReference type="SAM" id="MobiDB-lite"/>
    </source>
</evidence>
<accession>A0A3R7J529</accession>
<evidence type="ECO:0000313" key="14">
    <source>
        <dbReference type="EMBL" id="RLN05671.1"/>
    </source>
</evidence>
<dbReference type="Pfam" id="PF11051">
    <property type="entry name" value="Mannosyl_trans3"/>
    <property type="match status" value="3"/>
</dbReference>
<evidence type="ECO:0000313" key="12">
    <source>
        <dbReference type="EMBL" id="KAG2518182.1"/>
    </source>
</evidence>
<evidence type="ECO:0000256" key="9">
    <source>
        <dbReference type="ARBA" id="ARBA00023136"/>
    </source>
</evidence>
<dbReference type="GO" id="GO:0000026">
    <property type="term" value="F:alpha-1,2-mannosyltransferase activity"/>
    <property type="evidence" value="ECO:0007669"/>
    <property type="project" value="TreeGrafter"/>
</dbReference>
<keyword evidence="7" id="KW-1133">Transmembrane helix</keyword>
<comment type="subcellular location">
    <subcellularLocation>
        <location evidence="10">Endomembrane system</location>
        <topology evidence="10">Single-pass membrane protein</topology>
    </subcellularLocation>
    <subcellularLocation>
        <location evidence="1">Golgi apparatus membrane</location>
    </subcellularLocation>
    <subcellularLocation>
        <location evidence="2">Membrane</location>
        <topology evidence="2">Single-pass type II membrane protein</topology>
    </subcellularLocation>
</comment>
<reference evidence="16 17" key="2">
    <citation type="submission" date="2018-07" db="EMBL/GenBank/DDBJ databases">
        <title>Genome sequencing of oomycete isolates from Chile give support for New Zealand origin for Phytophthora kernoviae and make available the first Nothophytophthora sp. genome.</title>
        <authorList>
            <person name="Studholme D.J."/>
            <person name="Sanfuentes E."/>
            <person name="Panda P."/>
            <person name="Hill R."/>
            <person name="Sambles C."/>
            <person name="Grant M."/>
            <person name="Williams N.M."/>
            <person name="Mcdougal R.L."/>
        </authorList>
    </citation>
    <scope>NUCLEOTIDE SEQUENCE [LARGE SCALE GENOMIC DNA]</scope>
    <source>
        <strain evidence="14">Chile2</strain>
        <strain evidence="15">Chile4</strain>
    </source>
</reference>
<evidence type="ECO:0008006" key="18">
    <source>
        <dbReference type="Google" id="ProtNLM"/>
    </source>
</evidence>
<evidence type="ECO:0000256" key="1">
    <source>
        <dbReference type="ARBA" id="ARBA00004394"/>
    </source>
</evidence>
<evidence type="ECO:0000256" key="4">
    <source>
        <dbReference type="ARBA" id="ARBA00022679"/>
    </source>
</evidence>
<dbReference type="Proteomes" id="UP000785171">
    <property type="component" value="Unassembled WGS sequence"/>
</dbReference>
<dbReference type="Gene3D" id="3.90.550.10">
    <property type="entry name" value="Spore Coat Polysaccharide Biosynthesis Protein SpsA, Chain A"/>
    <property type="match status" value="1"/>
</dbReference>
<evidence type="ECO:0000256" key="2">
    <source>
        <dbReference type="ARBA" id="ARBA00004606"/>
    </source>
</evidence>
<dbReference type="STRING" id="325452.A0A3R7J529"/>
<evidence type="ECO:0000313" key="15">
    <source>
        <dbReference type="EMBL" id="RLN76447.1"/>
    </source>
</evidence>
<dbReference type="GO" id="GO:0046354">
    <property type="term" value="P:mannan biosynthetic process"/>
    <property type="evidence" value="ECO:0007669"/>
    <property type="project" value="TreeGrafter"/>
</dbReference>
<evidence type="ECO:0000256" key="10">
    <source>
        <dbReference type="ARBA" id="ARBA00037847"/>
    </source>
</evidence>
<dbReference type="SUPFAM" id="SSF53448">
    <property type="entry name" value="Nucleotide-diphospho-sugar transferases"/>
    <property type="match status" value="2"/>
</dbReference>
<dbReference type="Proteomes" id="UP000285624">
    <property type="component" value="Unassembled WGS sequence"/>
</dbReference>
<keyword evidence="9" id="KW-0472">Membrane</keyword>
<protein>
    <recommendedName>
        <fullName evidence="18">Nucleotide-diphospho-sugar transferase domain-containing protein</fullName>
    </recommendedName>
</protein>
<evidence type="ECO:0000256" key="6">
    <source>
        <dbReference type="ARBA" id="ARBA00022968"/>
    </source>
</evidence>
<dbReference type="PANTHER" id="PTHR31646:SF1">
    <property type="entry name" value="ALPHA-1,2-MANNOSYLTRANSFERASE MNN2"/>
    <property type="match status" value="1"/>
</dbReference>
<reference evidence="12" key="1">
    <citation type="journal article" date="2015" name="Genom Data">
        <title>Genome sequences of six Phytophthora species associated with forests in New Zealand.</title>
        <authorList>
            <person name="Studholme D.J."/>
            <person name="McDougal R.L."/>
            <person name="Sambles C."/>
            <person name="Hansen E."/>
            <person name="Hardy G."/>
            <person name="Grant M."/>
            <person name="Ganley R.J."/>
            <person name="Williams N.M."/>
        </authorList>
    </citation>
    <scope>NUCLEOTIDE SEQUENCE</scope>
    <source>
        <strain evidence="12">NZFS 2646</strain>
        <strain evidence="13">NZFS 3630</strain>
    </source>
</reference>
<keyword evidence="4" id="KW-0808">Transferase</keyword>
<keyword evidence="16" id="KW-1185">Reference proteome</keyword>
<evidence type="ECO:0000256" key="8">
    <source>
        <dbReference type="ARBA" id="ARBA00023034"/>
    </source>
</evidence>
<keyword evidence="5" id="KW-0812">Transmembrane</keyword>